<reference evidence="2" key="1">
    <citation type="journal article" date="2020" name="Stud. Mycol.">
        <title>101 Dothideomycetes genomes: a test case for predicting lifestyles and emergence of pathogens.</title>
        <authorList>
            <person name="Haridas S."/>
            <person name="Albert R."/>
            <person name="Binder M."/>
            <person name="Bloem J."/>
            <person name="Labutti K."/>
            <person name="Salamov A."/>
            <person name="Andreopoulos B."/>
            <person name="Baker S."/>
            <person name="Barry K."/>
            <person name="Bills G."/>
            <person name="Bluhm B."/>
            <person name="Cannon C."/>
            <person name="Castanera R."/>
            <person name="Culley D."/>
            <person name="Daum C."/>
            <person name="Ezra D."/>
            <person name="Gonzalez J."/>
            <person name="Henrissat B."/>
            <person name="Kuo A."/>
            <person name="Liang C."/>
            <person name="Lipzen A."/>
            <person name="Lutzoni F."/>
            <person name="Magnuson J."/>
            <person name="Mondo S."/>
            <person name="Nolan M."/>
            <person name="Ohm R."/>
            <person name="Pangilinan J."/>
            <person name="Park H.-J."/>
            <person name="Ramirez L."/>
            <person name="Alfaro M."/>
            <person name="Sun H."/>
            <person name="Tritt A."/>
            <person name="Yoshinaga Y."/>
            <person name="Zwiers L.-H."/>
            <person name="Turgeon B."/>
            <person name="Goodwin S."/>
            <person name="Spatafora J."/>
            <person name="Crous P."/>
            <person name="Grigoriev I."/>
        </authorList>
    </citation>
    <scope>NUCLEOTIDE SEQUENCE</scope>
    <source>
        <strain evidence="2">CBS 121739</strain>
    </source>
</reference>
<name>A0A6A6W7W6_9PEZI</name>
<dbReference type="AlphaFoldDB" id="A0A6A6W7W6"/>
<sequence>MPSLLRHLTRTPHPTAPHTNTNTTPYIHTTHHTTHHTHMQPYSPAPNTSPVPFPQSQPAPSNPGIVLRYVRTSQQQQQQ</sequence>
<keyword evidence="3" id="KW-1185">Reference proteome</keyword>
<evidence type="ECO:0000313" key="2">
    <source>
        <dbReference type="EMBL" id="KAF2757976.1"/>
    </source>
</evidence>
<feature type="region of interest" description="Disordered" evidence="1">
    <location>
        <begin position="1"/>
        <end position="79"/>
    </location>
</feature>
<feature type="compositionally biased region" description="Basic residues" evidence="1">
    <location>
        <begin position="29"/>
        <end position="38"/>
    </location>
</feature>
<evidence type="ECO:0000256" key="1">
    <source>
        <dbReference type="SAM" id="MobiDB-lite"/>
    </source>
</evidence>
<dbReference type="GeneID" id="54485044"/>
<proteinExistence type="predicted"/>
<feature type="compositionally biased region" description="Pro residues" evidence="1">
    <location>
        <begin position="43"/>
        <end position="61"/>
    </location>
</feature>
<accession>A0A6A6W7W6</accession>
<gene>
    <name evidence="2" type="ORF">EJ05DRAFT_476262</name>
</gene>
<feature type="compositionally biased region" description="Low complexity" evidence="1">
    <location>
        <begin position="11"/>
        <end position="28"/>
    </location>
</feature>
<organism evidence="2 3">
    <name type="scientific">Pseudovirgaria hyperparasitica</name>
    <dbReference type="NCBI Taxonomy" id="470096"/>
    <lineage>
        <taxon>Eukaryota</taxon>
        <taxon>Fungi</taxon>
        <taxon>Dikarya</taxon>
        <taxon>Ascomycota</taxon>
        <taxon>Pezizomycotina</taxon>
        <taxon>Dothideomycetes</taxon>
        <taxon>Dothideomycetes incertae sedis</taxon>
        <taxon>Acrospermales</taxon>
        <taxon>Acrospermaceae</taxon>
        <taxon>Pseudovirgaria</taxon>
    </lineage>
</organism>
<dbReference type="Proteomes" id="UP000799437">
    <property type="component" value="Unassembled WGS sequence"/>
</dbReference>
<evidence type="ECO:0000313" key="3">
    <source>
        <dbReference type="Proteomes" id="UP000799437"/>
    </source>
</evidence>
<protein>
    <submittedName>
        <fullName evidence="2">Uncharacterized protein</fullName>
    </submittedName>
</protein>
<dbReference type="RefSeq" id="XP_033600427.1">
    <property type="nucleotide sequence ID" value="XM_033743990.1"/>
</dbReference>
<dbReference type="EMBL" id="ML996572">
    <property type="protein sequence ID" value="KAF2757976.1"/>
    <property type="molecule type" value="Genomic_DNA"/>
</dbReference>